<reference evidence="3" key="1">
    <citation type="submission" date="2014-06" db="EMBL/GenBank/DDBJ databases">
        <authorList>
            <person name="Berkman P.J."/>
        </authorList>
    </citation>
    <scope>NUCLEOTIDE SEQUENCE [LARGE SCALE GENOMIC DNA]</scope>
</reference>
<protein>
    <submittedName>
        <fullName evidence="2">Uncharacterized protein</fullName>
    </submittedName>
</protein>
<feature type="compositionally biased region" description="Acidic residues" evidence="1">
    <location>
        <begin position="1"/>
        <end position="18"/>
    </location>
</feature>
<keyword evidence="3" id="KW-1185">Reference proteome</keyword>
<evidence type="ECO:0000256" key="1">
    <source>
        <dbReference type="SAM" id="MobiDB-lite"/>
    </source>
</evidence>
<accession>A0A0F7SBK2</accession>
<organism evidence="2 3">
    <name type="scientific">Sporisorium scitamineum</name>
    <dbReference type="NCBI Taxonomy" id="49012"/>
    <lineage>
        <taxon>Eukaryota</taxon>
        <taxon>Fungi</taxon>
        <taxon>Dikarya</taxon>
        <taxon>Basidiomycota</taxon>
        <taxon>Ustilaginomycotina</taxon>
        <taxon>Ustilaginomycetes</taxon>
        <taxon>Ustilaginales</taxon>
        <taxon>Ustilaginaceae</taxon>
        <taxon>Sporisorium</taxon>
    </lineage>
</organism>
<dbReference type="Proteomes" id="UP000242770">
    <property type="component" value="Unassembled WGS sequence"/>
</dbReference>
<evidence type="ECO:0000313" key="2">
    <source>
        <dbReference type="EMBL" id="CDW99801.1"/>
    </source>
</evidence>
<proteinExistence type="predicted"/>
<dbReference type="EMBL" id="CCFA01005178">
    <property type="protein sequence ID" value="CDW99801.1"/>
    <property type="molecule type" value="Genomic_DNA"/>
</dbReference>
<feature type="non-terminal residue" evidence="2">
    <location>
        <position position="1"/>
    </location>
</feature>
<name>A0A0F7SBK2_9BASI</name>
<evidence type="ECO:0000313" key="3">
    <source>
        <dbReference type="Proteomes" id="UP000242770"/>
    </source>
</evidence>
<sequence>DLVSDSDESNSDNEDPDKENDVSLVNATPRLDSDVSLSSFPTQGVQQHLATLGIGYLDYHARLSCVSKTRSHLLQAAPAKGRQRP</sequence>
<dbReference type="AlphaFoldDB" id="A0A0F7SBK2"/>
<gene>
    <name evidence="2" type="primary">SSCI85100.1</name>
</gene>
<feature type="region of interest" description="Disordered" evidence="1">
    <location>
        <begin position="1"/>
        <end position="29"/>
    </location>
</feature>